<accession>G2RAN0</accession>
<dbReference type="GO" id="GO:0033768">
    <property type="term" value="C:SUMO-targeted ubiquitin ligase complex"/>
    <property type="evidence" value="ECO:0007669"/>
    <property type="project" value="TreeGrafter"/>
</dbReference>
<dbReference type="GO" id="GO:0006511">
    <property type="term" value="P:ubiquitin-dependent protein catabolic process"/>
    <property type="evidence" value="ECO:0007669"/>
    <property type="project" value="TreeGrafter"/>
</dbReference>
<dbReference type="GO" id="GO:0061630">
    <property type="term" value="F:ubiquitin protein ligase activity"/>
    <property type="evidence" value="ECO:0007669"/>
    <property type="project" value="InterPro"/>
</dbReference>
<evidence type="ECO:0000256" key="1">
    <source>
        <dbReference type="ARBA" id="ARBA00022723"/>
    </source>
</evidence>
<organism evidence="7 8">
    <name type="scientific">Thermothielavioides terrestris (strain ATCC 38088 / NRRL 8126)</name>
    <name type="common">Thielavia terrestris</name>
    <dbReference type="NCBI Taxonomy" id="578455"/>
    <lineage>
        <taxon>Eukaryota</taxon>
        <taxon>Fungi</taxon>
        <taxon>Dikarya</taxon>
        <taxon>Ascomycota</taxon>
        <taxon>Pezizomycotina</taxon>
        <taxon>Sordariomycetes</taxon>
        <taxon>Sordariomycetidae</taxon>
        <taxon>Sordariales</taxon>
        <taxon>Chaetomiaceae</taxon>
        <taxon>Thermothielavioides</taxon>
        <taxon>Thermothielavioides terrestris</taxon>
    </lineage>
</organism>
<dbReference type="InterPro" id="IPR001841">
    <property type="entry name" value="Znf_RING"/>
</dbReference>
<dbReference type="GO" id="GO:0140082">
    <property type="term" value="F:SUMO-ubiquitin ligase activity"/>
    <property type="evidence" value="ECO:0007669"/>
    <property type="project" value="TreeGrafter"/>
</dbReference>
<protein>
    <recommendedName>
        <fullName evidence="6">RING-type domain-containing protein</fullName>
    </recommendedName>
</protein>
<evidence type="ECO:0000313" key="7">
    <source>
        <dbReference type="EMBL" id="AEO68908.1"/>
    </source>
</evidence>
<evidence type="ECO:0000259" key="6">
    <source>
        <dbReference type="PROSITE" id="PS50089"/>
    </source>
</evidence>
<dbReference type="Proteomes" id="UP000008181">
    <property type="component" value="Chromosome 4"/>
</dbReference>
<dbReference type="RefSeq" id="XP_003655244.1">
    <property type="nucleotide sequence ID" value="XM_003655196.1"/>
</dbReference>
<proteinExistence type="predicted"/>
<keyword evidence="3" id="KW-0862">Zinc</keyword>
<reference evidence="7 8" key="1">
    <citation type="journal article" date="2011" name="Nat. Biotechnol.">
        <title>Comparative genomic analysis of the thermophilic biomass-degrading fungi Myceliophthora thermophila and Thielavia terrestris.</title>
        <authorList>
            <person name="Berka R.M."/>
            <person name="Grigoriev I.V."/>
            <person name="Otillar R."/>
            <person name="Salamov A."/>
            <person name="Grimwood J."/>
            <person name="Reid I."/>
            <person name="Ishmael N."/>
            <person name="John T."/>
            <person name="Darmond C."/>
            <person name="Moisan M.-C."/>
            <person name="Henrissat B."/>
            <person name="Coutinho P.M."/>
            <person name="Lombard V."/>
            <person name="Natvig D.O."/>
            <person name="Lindquist E."/>
            <person name="Schmutz J."/>
            <person name="Lucas S."/>
            <person name="Harris P."/>
            <person name="Powlowski J."/>
            <person name="Bellemare A."/>
            <person name="Taylor D."/>
            <person name="Butler G."/>
            <person name="de Vries R.P."/>
            <person name="Allijn I.E."/>
            <person name="van den Brink J."/>
            <person name="Ushinsky S."/>
            <person name="Storms R."/>
            <person name="Powell A.J."/>
            <person name="Paulsen I.T."/>
            <person name="Elbourne L.D.H."/>
            <person name="Baker S.E."/>
            <person name="Magnuson J."/>
            <person name="LaBoissiere S."/>
            <person name="Clutterbuck A.J."/>
            <person name="Martinez D."/>
            <person name="Wogulis M."/>
            <person name="de Leon A.L."/>
            <person name="Rey M.W."/>
            <person name="Tsang A."/>
        </authorList>
    </citation>
    <scope>NUCLEOTIDE SEQUENCE [LARGE SCALE GENOMIC DNA]</scope>
    <source>
        <strain evidence="8">ATCC 38088 / NRRL 8126</strain>
    </source>
</reference>
<keyword evidence="1" id="KW-0479">Metal-binding</keyword>
<dbReference type="InterPro" id="IPR017907">
    <property type="entry name" value="Znf_RING_CS"/>
</dbReference>
<dbReference type="OrthoDB" id="6270329at2759"/>
<dbReference type="InterPro" id="IPR049627">
    <property type="entry name" value="SLX8"/>
</dbReference>
<dbReference type="eggNOG" id="KOG0823">
    <property type="taxonomic scope" value="Eukaryota"/>
</dbReference>
<name>G2RAN0_THETT</name>
<dbReference type="HOGENOM" id="CLU_1409702_0_0_1"/>
<evidence type="ECO:0000313" key="8">
    <source>
        <dbReference type="Proteomes" id="UP000008181"/>
    </source>
</evidence>
<dbReference type="PROSITE" id="PS50089">
    <property type="entry name" value="ZF_RING_2"/>
    <property type="match status" value="1"/>
</dbReference>
<feature type="domain" description="RING-type" evidence="6">
    <location>
        <begin position="111"/>
        <end position="152"/>
    </location>
</feature>
<evidence type="ECO:0000256" key="2">
    <source>
        <dbReference type="ARBA" id="ARBA00022771"/>
    </source>
</evidence>
<dbReference type="GO" id="GO:0008270">
    <property type="term" value="F:zinc ion binding"/>
    <property type="evidence" value="ECO:0007669"/>
    <property type="project" value="UniProtKB-KW"/>
</dbReference>
<dbReference type="PROSITE" id="PS00518">
    <property type="entry name" value="ZF_RING_1"/>
    <property type="match status" value="1"/>
</dbReference>
<dbReference type="KEGG" id="ttt:THITE_2118713"/>
<dbReference type="PANTHER" id="PTHR47094:SF1">
    <property type="entry name" value="RING-TYPE E3 UBIQUITIN TRANSFERASE"/>
    <property type="match status" value="1"/>
</dbReference>
<dbReference type="STRING" id="578455.G2RAN0"/>
<dbReference type="EMBL" id="CP003012">
    <property type="protein sequence ID" value="AEO68908.1"/>
    <property type="molecule type" value="Genomic_DNA"/>
</dbReference>
<dbReference type="SMART" id="SM00184">
    <property type="entry name" value="RING"/>
    <property type="match status" value="1"/>
</dbReference>
<dbReference type="GeneID" id="11522368"/>
<sequence>MSGNPRAKRNLRPGDLSMPAVPSQQAGPSAGSAPRPTRRRSTPRTSQPEPDSSLQKRKREASTADDLFSDDVWGDPEVVDLVDKDEVPPEILSNSQEEATKNYVKLSAFDCAICMDNVTDLTVTHCGHLFCSECLHAALNMNPAKRVCPICRQKIDPVPASGKFSQRAKGFYPLELKLMTKKTLGKKPERQAT</sequence>
<keyword evidence="2 4" id="KW-0863">Zinc-finger</keyword>
<evidence type="ECO:0000256" key="3">
    <source>
        <dbReference type="ARBA" id="ARBA00022833"/>
    </source>
</evidence>
<evidence type="ECO:0000256" key="5">
    <source>
        <dbReference type="SAM" id="MobiDB-lite"/>
    </source>
</evidence>
<dbReference type="SUPFAM" id="SSF57850">
    <property type="entry name" value="RING/U-box"/>
    <property type="match status" value="1"/>
</dbReference>
<dbReference type="Pfam" id="PF13920">
    <property type="entry name" value="zf-C3HC4_3"/>
    <property type="match status" value="1"/>
</dbReference>
<dbReference type="InterPro" id="IPR013083">
    <property type="entry name" value="Znf_RING/FYVE/PHD"/>
</dbReference>
<dbReference type="Gene3D" id="3.30.40.10">
    <property type="entry name" value="Zinc/RING finger domain, C3HC4 (zinc finger)"/>
    <property type="match status" value="1"/>
</dbReference>
<gene>
    <name evidence="7" type="ORF">THITE_2118713</name>
</gene>
<dbReference type="PANTHER" id="PTHR47094">
    <property type="entry name" value="ELFLESS, ISOFORM B"/>
    <property type="match status" value="1"/>
</dbReference>
<feature type="compositionally biased region" description="Basic residues" evidence="5">
    <location>
        <begin position="1"/>
        <end position="11"/>
    </location>
</feature>
<feature type="region of interest" description="Disordered" evidence="5">
    <location>
        <begin position="1"/>
        <end position="72"/>
    </location>
</feature>
<dbReference type="AlphaFoldDB" id="G2RAN0"/>
<keyword evidence="8" id="KW-1185">Reference proteome</keyword>
<evidence type="ECO:0000256" key="4">
    <source>
        <dbReference type="PROSITE-ProRule" id="PRU00175"/>
    </source>
</evidence>
<dbReference type="GO" id="GO:0032183">
    <property type="term" value="F:SUMO binding"/>
    <property type="evidence" value="ECO:0007669"/>
    <property type="project" value="TreeGrafter"/>
</dbReference>